<gene>
    <name evidence="1" type="ORF">PACLA_8A033195</name>
</gene>
<dbReference type="EMBL" id="CACRXK020005594">
    <property type="protein sequence ID" value="CAB4006761.1"/>
    <property type="molecule type" value="Genomic_DNA"/>
</dbReference>
<dbReference type="PANTHER" id="PTHR46704:SF1">
    <property type="entry name" value="TELOMERE LENGTH REGULATION PROTEIN TEL2 HOMOLOG"/>
    <property type="match status" value="1"/>
</dbReference>
<dbReference type="OrthoDB" id="5979260at2759"/>
<evidence type="ECO:0000313" key="2">
    <source>
        <dbReference type="Proteomes" id="UP001152795"/>
    </source>
</evidence>
<organism evidence="1 2">
    <name type="scientific">Paramuricea clavata</name>
    <name type="common">Red gorgonian</name>
    <name type="synonym">Violescent sea-whip</name>
    <dbReference type="NCBI Taxonomy" id="317549"/>
    <lineage>
        <taxon>Eukaryota</taxon>
        <taxon>Metazoa</taxon>
        <taxon>Cnidaria</taxon>
        <taxon>Anthozoa</taxon>
        <taxon>Octocorallia</taxon>
        <taxon>Malacalcyonacea</taxon>
        <taxon>Plexauridae</taxon>
        <taxon>Paramuricea</taxon>
    </lineage>
</organism>
<sequence length="251" mass="28298">MALSENKADLPRFLSEQLITRAPESKEIVTAGGFRDELEVCFSTPTTPILCLNATHKEADTRLALHAMNVTDDAVVISTRDTDVLIILVSHFHRMHCKELWMKVGTSKKQKYIPIHNVTCNLSTSCFQALIPFHALTGCDTTSYISGHTKASAWKVFKEHHALLQNLGEDHCDEESIKNAEKFICYLYNASNASSVNEAQHLLFFKKGKRETLPPTSDALHHHIKRAHYQSIVWKKAHNPIQELPSPSDWG</sequence>
<reference evidence="1" key="1">
    <citation type="submission" date="2020-04" db="EMBL/GenBank/DDBJ databases">
        <authorList>
            <person name="Alioto T."/>
            <person name="Alioto T."/>
            <person name="Gomez Garrido J."/>
        </authorList>
    </citation>
    <scope>NUCLEOTIDE SEQUENCE</scope>
    <source>
        <strain evidence="1">A484AB</strain>
    </source>
</reference>
<name>A0A6S7ILL1_PARCT</name>
<proteinExistence type="predicted"/>
<dbReference type="Proteomes" id="UP001152795">
    <property type="component" value="Unassembled WGS sequence"/>
</dbReference>
<comment type="caution">
    <text evidence="1">The sequence shown here is derived from an EMBL/GenBank/DDBJ whole genome shotgun (WGS) entry which is preliminary data.</text>
</comment>
<keyword evidence="2" id="KW-1185">Reference proteome</keyword>
<protein>
    <submittedName>
        <fullName evidence="1">Uncharacterized protein</fullName>
    </submittedName>
</protein>
<dbReference type="AlphaFoldDB" id="A0A6S7ILL1"/>
<accession>A0A6S7ILL1</accession>
<dbReference type="PANTHER" id="PTHR46704">
    <property type="entry name" value="CXC DOMAIN-CONTAINING PROTEIN-RELATED"/>
    <property type="match status" value="1"/>
</dbReference>
<evidence type="ECO:0000313" key="1">
    <source>
        <dbReference type="EMBL" id="CAB4006761.1"/>
    </source>
</evidence>